<dbReference type="InterPro" id="IPR010090">
    <property type="entry name" value="Phage_tape_meas"/>
</dbReference>
<dbReference type="Pfam" id="PF10145">
    <property type="entry name" value="PhageMin_Tail"/>
    <property type="match status" value="1"/>
</dbReference>
<keyword evidence="7" id="KW-1185">Reference proteome</keyword>
<name>A0ABY2J833_9MICO</name>
<evidence type="ECO:0000313" key="7">
    <source>
        <dbReference type="Proteomes" id="UP000298355"/>
    </source>
</evidence>
<feature type="transmembrane region" description="Helical" evidence="4">
    <location>
        <begin position="489"/>
        <end position="512"/>
    </location>
</feature>
<keyword evidence="4" id="KW-0812">Transmembrane</keyword>
<feature type="region of interest" description="Disordered" evidence="3">
    <location>
        <begin position="926"/>
        <end position="950"/>
    </location>
</feature>
<evidence type="ECO:0000256" key="4">
    <source>
        <dbReference type="SAM" id="Phobius"/>
    </source>
</evidence>
<sequence>MFEAGALGFRIQMIGSEVFKKDARSADDAVKALGESAERTAKKVAPTGEALDKTGKAAKDAKAPVEDAGKATKKLGDEADTAAPKVKKTSESVEDLKRKSDDAAQTIGVAAVGIGAAVVAMAGISVKKYAEFGQAMSQVGAASMASAEDQKALGESALEAGASSVFSATEAANAQVELAKAGLATSDILGGALVGSLALAAAGQLGVARAAEIAATTLTVFKLKGDQAGHVADLLAAGAGKAQGSVDDLALGLDYVGVTFARLNIPLEDTVGTLALLASNGLLGEKAGTGLRSVISSLTAPVAKGAEVMKQYGINVFDAQGKFIGMAGVAEELKTGLGGLDEQTRSAALGAIFGAEAASAAGILYASGAKGVEEWTENVDDQGYAAEQARIATDNLTGDIERLGGSMDTALIKTGSLANEALREMVQILSGLVDWYGNLDEGVQGTVLWLGIGTGAALLLGGTFLLAVPKIVAFRAALTTLNTTMKGTAIAGGVIGLALTAILLVLAAVGGANADAAAKTQAYGDTLDTVSKKITSSTRDMAKANLAAEESFLWLKSDSTYDAAEKLGIGLDLVTDAATGNVGALKSLQEELDVGEIGSKRYKKAIENSGLSASDFALALIQVRDGVTGENESIEEAIRLAEQKQGVDGETIDGNAGVGESYDAVTESVDAVITSVVDLAAELDELNGKNLDAREAARQLESAYDDFDAALKENGPSLNEFGTDLDLTTEKGRENQAALDAIAAAASAAGQAVVDSGGSYGDYRASLEASKAQIDQRIADLGITGEAAQDLSDKILHIPTKAEFTAYADTQAATEKAAAYKRLLDSIPRNVATSYAIDSGTIGGIPRQTFNQADGGVVSYFANGGEHHVAQIAKAGAMRVWAEPETGGEAYIPLAGAKRGRSTAILADVADQFGYQLVPVGAQSFADGGRRGGRQAPTSGASVIQHITTPPNEDPRILAAQIAREFKKAVAG</sequence>
<keyword evidence="1" id="KW-1188">Viral release from host cell</keyword>
<gene>
    <name evidence="6" type="ORF">E3O65_05470</name>
</gene>
<dbReference type="RefSeq" id="WP_134362728.1">
    <property type="nucleotide sequence ID" value="NZ_SOGJ01000012.1"/>
</dbReference>
<dbReference type="EMBL" id="SOGJ01000012">
    <property type="protein sequence ID" value="TFC99823.1"/>
    <property type="molecule type" value="Genomic_DNA"/>
</dbReference>
<evidence type="ECO:0000259" key="5">
    <source>
        <dbReference type="Pfam" id="PF10145"/>
    </source>
</evidence>
<dbReference type="PANTHER" id="PTHR37813">
    <property type="entry name" value="FELS-2 PROPHAGE PROTEIN"/>
    <property type="match status" value="1"/>
</dbReference>
<evidence type="ECO:0000256" key="3">
    <source>
        <dbReference type="SAM" id="MobiDB-lite"/>
    </source>
</evidence>
<keyword evidence="4" id="KW-0472">Membrane</keyword>
<proteinExistence type="predicted"/>
<feature type="region of interest" description="Disordered" evidence="3">
    <location>
        <begin position="35"/>
        <end position="94"/>
    </location>
</feature>
<dbReference type="Proteomes" id="UP000298355">
    <property type="component" value="Unassembled WGS sequence"/>
</dbReference>
<feature type="transmembrane region" description="Helical" evidence="4">
    <location>
        <begin position="447"/>
        <end position="468"/>
    </location>
</feature>
<evidence type="ECO:0000256" key="1">
    <source>
        <dbReference type="ARBA" id="ARBA00022612"/>
    </source>
</evidence>
<feature type="compositionally biased region" description="Polar residues" evidence="3">
    <location>
        <begin position="936"/>
        <end position="950"/>
    </location>
</feature>
<feature type="compositionally biased region" description="Basic and acidic residues" evidence="3">
    <location>
        <begin position="50"/>
        <end position="77"/>
    </location>
</feature>
<dbReference type="NCBIfam" id="TIGR01760">
    <property type="entry name" value="tape_meas_TP901"/>
    <property type="match status" value="1"/>
</dbReference>
<evidence type="ECO:0000313" key="6">
    <source>
        <dbReference type="EMBL" id="TFC99823.1"/>
    </source>
</evidence>
<reference evidence="6 7" key="1">
    <citation type="submission" date="2019-03" db="EMBL/GenBank/DDBJ databases">
        <title>Genomics of glacier-inhabiting Cryobacterium strains.</title>
        <authorList>
            <person name="Liu Q."/>
            <person name="Xin Y.-H."/>
        </authorList>
    </citation>
    <scope>NUCLEOTIDE SEQUENCE [LARGE SCALE GENOMIC DNA]</scope>
    <source>
        <strain evidence="6 7">TMT4-23</strain>
    </source>
</reference>
<evidence type="ECO:0000256" key="2">
    <source>
        <dbReference type="SAM" id="Coils"/>
    </source>
</evidence>
<protein>
    <submittedName>
        <fullName evidence="6">Phage tail tape measure protein</fullName>
    </submittedName>
</protein>
<accession>A0ABY2J833</accession>
<feature type="coiled-coil region" evidence="2">
    <location>
        <begin position="676"/>
        <end position="703"/>
    </location>
</feature>
<organism evidence="6 7">
    <name type="scientific">Cryobacterium breve</name>
    <dbReference type="NCBI Taxonomy" id="1259258"/>
    <lineage>
        <taxon>Bacteria</taxon>
        <taxon>Bacillati</taxon>
        <taxon>Actinomycetota</taxon>
        <taxon>Actinomycetes</taxon>
        <taxon>Micrococcales</taxon>
        <taxon>Microbacteriaceae</taxon>
        <taxon>Cryobacterium</taxon>
    </lineage>
</organism>
<feature type="domain" description="Phage tail tape measure protein" evidence="5">
    <location>
        <begin position="155"/>
        <end position="354"/>
    </location>
</feature>
<comment type="caution">
    <text evidence="6">The sequence shown here is derived from an EMBL/GenBank/DDBJ whole genome shotgun (WGS) entry which is preliminary data.</text>
</comment>
<keyword evidence="4" id="KW-1133">Transmembrane helix</keyword>
<dbReference type="PANTHER" id="PTHR37813:SF1">
    <property type="entry name" value="FELS-2 PROPHAGE PROTEIN"/>
    <property type="match status" value="1"/>
</dbReference>
<keyword evidence="2" id="KW-0175">Coiled coil</keyword>